<keyword evidence="2" id="KW-0732">Signal</keyword>
<keyword evidence="5" id="KW-1185">Reference proteome</keyword>
<dbReference type="InterPro" id="IPR018378">
    <property type="entry name" value="C-type_lectin_CS"/>
</dbReference>
<dbReference type="PROSITE" id="PS50041">
    <property type="entry name" value="C_TYPE_LECTIN_2"/>
    <property type="match status" value="1"/>
</dbReference>
<dbReference type="InterPro" id="IPR050111">
    <property type="entry name" value="C-type_lectin/snaclec_domain"/>
</dbReference>
<keyword evidence="1" id="KW-1015">Disulfide bond</keyword>
<dbReference type="SMART" id="SM00034">
    <property type="entry name" value="CLECT"/>
    <property type="match status" value="1"/>
</dbReference>
<dbReference type="Gene3D" id="3.40.390.10">
    <property type="entry name" value="Collagenase (Catalytic Domain)"/>
    <property type="match status" value="1"/>
</dbReference>
<feature type="domain" description="C-type lectin" evidence="3">
    <location>
        <begin position="295"/>
        <end position="400"/>
    </location>
</feature>
<dbReference type="Gene3D" id="3.10.100.10">
    <property type="entry name" value="Mannose-Binding Protein A, subunit A"/>
    <property type="match status" value="1"/>
</dbReference>
<dbReference type="Pfam" id="PF00059">
    <property type="entry name" value="Lectin_C"/>
    <property type="match status" value="1"/>
</dbReference>
<dbReference type="InterPro" id="IPR016187">
    <property type="entry name" value="CTDL_fold"/>
</dbReference>
<accession>A0A8S3PRH7</accession>
<dbReference type="SUPFAM" id="SSF56436">
    <property type="entry name" value="C-type lectin-like"/>
    <property type="match status" value="1"/>
</dbReference>
<evidence type="ECO:0000259" key="3">
    <source>
        <dbReference type="PROSITE" id="PS50041"/>
    </source>
</evidence>
<gene>
    <name evidence="4" type="ORF">MEDL_2161</name>
</gene>
<comment type="caution">
    <text evidence="4">The sequence shown here is derived from an EMBL/GenBank/DDBJ whole genome shotgun (WGS) entry which is preliminary data.</text>
</comment>
<sequence length="402" mass="44888">MRVFLLLGLMTGVLCTPPPTNEEAALMKFLSSEDFTRITDSGSKHSAQLSTKRTSFKHKYVVCGSGSIVSYHSANSIDIQATAASSNAAHQKAAVIVSRMIAHMPSTYCHTLAARAQVGVFTKAESMAVYPDYAYMADRPECRGICSGGCASTCTFDGRKWSVTAGSGGRLASILDDNLLCDSRDPYRHGFNVLIHEFGHTIHGYALDGSMKTRITNAYNAARSRGTWSASSYAMSNEKEYFAQGTSAWFNADHRNPHGNIMSSCNNHQCSNEMAERRHIYDKDRELYNILAWVYDSNQASCNAHHSNLVIVESKEEEIFIRNTSMTLKRGFWLDATDDVVEGFWKWATTEANLTYTDWYPGQPSNGGSTHDEDCAHIYPGLSYRWNDVHCTYEEYFICEDE</sequence>
<name>A0A8S3PRH7_MYTED</name>
<dbReference type="PANTHER" id="PTHR22803">
    <property type="entry name" value="MANNOSE, PHOSPHOLIPASE, LECTIN RECEPTOR RELATED"/>
    <property type="match status" value="1"/>
</dbReference>
<dbReference type="GO" id="GO:0008237">
    <property type="term" value="F:metallopeptidase activity"/>
    <property type="evidence" value="ECO:0007669"/>
    <property type="project" value="InterPro"/>
</dbReference>
<evidence type="ECO:0000313" key="4">
    <source>
        <dbReference type="EMBL" id="CAG2186610.1"/>
    </source>
</evidence>
<dbReference type="InterPro" id="IPR016186">
    <property type="entry name" value="C-type_lectin-like/link_sf"/>
</dbReference>
<dbReference type="AlphaFoldDB" id="A0A8S3PRH7"/>
<proteinExistence type="predicted"/>
<dbReference type="SUPFAM" id="SSF55486">
    <property type="entry name" value="Metalloproteases ('zincins'), catalytic domain"/>
    <property type="match status" value="1"/>
</dbReference>
<protein>
    <recommendedName>
        <fullName evidence="3">C-type lectin domain-containing protein</fullName>
    </recommendedName>
</protein>
<reference evidence="4" key="1">
    <citation type="submission" date="2021-03" db="EMBL/GenBank/DDBJ databases">
        <authorList>
            <person name="Bekaert M."/>
        </authorList>
    </citation>
    <scope>NUCLEOTIDE SEQUENCE</scope>
</reference>
<evidence type="ECO:0000256" key="1">
    <source>
        <dbReference type="ARBA" id="ARBA00023157"/>
    </source>
</evidence>
<evidence type="ECO:0000313" key="5">
    <source>
        <dbReference type="Proteomes" id="UP000683360"/>
    </source>
</evidence>
<dbReference type="InterPro" id="IPR024079">
    <property type="entry name" value="MetalloPept_cat_dom_sf"/>
</dbReference>
<dbReference type="OrthoDB" id="6132182at2759"/>
<feature type="signal peptide" evidence="2">
    <location>
        <begin position="1"/>
        <end position="15"/>
    </location>
</feature>
<dbReference type="InterPro" id="IPR001304">
    <property type="entry name" value="C-type_lectin-like"/>
</dbReference>
<evidence type="ECO:0000256" key="2">
    <source>
        <dbReference type="SAM" id="SignalP"/>
    </source>
</evidence>
<feature type="chain" id="PRO_5035949875" description="C-type lectin domain-containing protein" evidence="2">
    <location>
        <begin position="16"/>
        <end position="402"/>
    </location>
</feature>
<organism evidence="4 5">
    <name type="scientific">Mytilus edulis</name>
    <name type="common">Blue mussel</name>
    <dbReference type="NCBI Taxonomy" id="6550"/>
    <lineage>
        <taxon>Eukaryota</taxon>
        <taxon>Metazoa</taxon>
        <taxon>Spiralia</taxon>
        <taxon>Lophotrochozoa</taxon>
        <taxon>Mollusca</taxon>
        <taxon>Bivalvia</taxon>
        <taxon>Autobranchia</taxon>
        <taxon>Pteriomorphia</taxon>
        <taxon>Mytilida</taxon>
        <taxon>Mytiloidea</taxon>
        <taxon>Mytilidae</taxon>
        <taxon>Mytilinae</taxon>
        <taxon>Mytilus</taxon>
    </lineage>
</organism>
<dbReference type="EMBL" id="CAJPWZ010000141">
    <property type="protein sequence ID" value="CAG2186610.1"/>
    <property type="molecule type" value="Genomic_DNA"/>
</dbReference>
<dbReference type="CDD" id="cd00037">
    <property type="entry name" value="CLECT"/>
    <property type="match status" value="1"/>
</dbReference>
<dbReference type="PROSITE" id="PS00615">
    <property type="entry name" value="C_TYPE_LECTIN_1"/>
    <property type="match status" value="1"/>
</dbReference>
<dbReference type="Proteomes" id="UP000683360">
    <property type="component" value="Unassembled WGS sequence"/>
</dbReference>